<keyword evidence="1" id="KW-0812">Transmembrane</keyword>
<sequence length="100" mass="10899" precursor="true">MARFARLYRLAGVLPLLGMLFIQQTAWACPTCKQAVSINGADTVSGYFWSILFMMSMPFLIFGGMSLYFYLLVRRARAEAAAAATVAAGVPADSHEWIGA</sequence>
<accession>A0A518E2Z7</accession>
<evidence type="ECO:0000313" key="4">
    <source>
        <dbReference type="Proteomes" id="UP000317648"/>
    </source>
</evidence>
<dbReference type="KEGG" id="lcre:Pla8534_63330"/>
<keyword evidence="2" id="KW-0732">Signal</keyword>
<reference evidence="3 4" key="1">
    <citation type="submission" date="2019-02" db="EMBL/GenBank/DDBJ databases">
        <title>Deep-cultivation of Planctomycetes and their phenomic and genomic characterization uncovers novel biology.</title>
        <authorList>
            <person name="Wiegand S."/>
            <person name="Jogler M."/>
            <person name="Boedeker C."/>
            <person name="Pinto D."/>
            <person name="Vollmers J."/>
            <person name="Rivas-Marin E."/>
            <person name="Kohn T."/>
            <person name="Peeters S.H."/>
            <person name="Heuer A."/>
            <person name="Rast P."/>
            <person name="Oberbeckmann S."/>
            <person name="Bunk B."/>
            <person name="Jeske O."/>
            <person name="Meyerdierks A."/>
            <person name="Storesund J.E."/>
            <person name="Kallscheuer N."/>
            <person name="Luecker S."/>
            <person name="Lage O.M."/>
            <person name="Pohl T."/>
            <person name="Merkel B.J."/>
            <person name="Hornburger P."/>
            <person name="Mueller R.-W."/>
            <person name="Bruemmer F."/>
            <person name="Labrenz M."/>
            <person name="Spormann A.M."/>
            <person name="Op den Camp H."/>
            <person name="Overmann J."/>
            <person name="Amann R."/>
            <person name="Jetten M.S.M."/>
            <person name="Mascher T."/>
            <person name="Medema M.H."/>
            <person name="Devos D.P."/>
            <person name="Kaster A.-K."/>
            <person name="Ovreas L."/>
            <person name="Rohde M."/>
            <person name="Galperin M.Y."/>
            <person name="Jogler C."/>
        </authorList>
    </citation>
    <scope>NUCLEOTIDE SEQUENCE [LARGE SCALE GENOMIC DNA]</scope>
    <source>
        <strain evidence="3 4">Pla85_3_4</strain>
    </source>
</reference>
<protein>
    <submittedName>
        <fullName evidence="3">Uncharacterized protein</fullName>
    </submittedName>
</protein>
<gene>
    <name evidence="3" type="ORF">Pla8534_63330</name>
</gene>
<dbReference type="EMBL" id="CP036433">
    <property type="protein sequence ID" value="QDU98465.1"/>
    <property type="molecule type" value="Genomic_DNA"/>
</dbReference>
<dbReference type="AlphaFoldDB" id="A0A518E2Z7"/>
<proteinExistence type="predicted"/>
<feature type="transmembrane region" description="Helical" evidence="1">
    <location>
        <begin position="47"/>
        <end position="71"/>
    </location>
</feature>
<feature type="signal peptide" evidence="2">
    <location>
        <begin position="1"/>
        <end position="28"/>
    </location>
</feature>
<dbReference type="Proteomes" id="UP000317648">
    <property type="component" value="Chromosome"/>
</dbReference>
<evidence type="ECO:0000256" key="2">
    <source>
        <dbReference type="SAM" id="SignalP"/>
    </source>
</evidence>
<keyword evidence="4" id="KW-1185">Reference proteome</keyword>
<feature type="chain" id="PRO_5022085568" evidence="2">
    <location>
        <begin position="29"/>
        <end position="100"/>
    </location>
</feature>
<evidence type="ECO:0000313" key="3">
    <source>
        <dbReference type="EMBL" id="QDU98465.1"/>
    </source>
</evidence>
<organism evidence="3 4">
    <name type="scientific">Lignipirellula cremea</name>
    <dbReference type="NCBI Taxonomy" id="2528010"/>
    <lineage>
        <taxon>Bacteria</taxon>
        <taxon>Pseudomonadati</taxon>
        <taxon>Planctomycetota</taxon>
        <taxon>Planctomycetia</taxon>
        <taxon>Pirellulales</taxon>
        <taxon>Pirellulaceae</taxon>
        <taxon>Lignipirellula</taxon>
    </lineage>
</organism>
<dbReference type="RefSeq" id="WP_145057744.1">
    <property type="nucleotide sequence ID" value="NZ_CP036433.1"/>
</dbReference>
<name>A0A518E2Z7_9BACT</name>
<keyword evidence="1" id="KW-1133">Transmembrane helix</keyword>
<dbReference type="OrthoDB" id="290599at2"/>
<keyword evidence="1" id="KW-0472">Membrane</keyword>
<evidence type="ECO:0000256" key="1">
    <source>
        <dbReference type="SAM" id="Phobius"/>
    </source>
</evidence>